<evidence type="ECO:0000259" key="3">
    <source>
        <dbReference type="Pfam" id="PF10145"/>
    </source>
</evidence>
<feature type="domain" description="Phage tail tape measure protein" evidence="3">
    <location>
        <begin position="79"/>
        <end position="273"/>
    </location>
</feature>
<keyword evidence="2" id="KW-0812">Transmembrane</keyword>
<keyword evidence="1" id="KW-1188">Viral release from host cell</keyword>
<protein>
    <submittedName>
        <fullName evidence="4">Phage tail tape measure protein</fullName>
    </submittedName>
</protein>
<dbReference type="Proteomes" id="UP000515789">
    <property type="component" value="Chromosome"/>
</dbReference>
<feature type="transmembrane region" description="Helical" evidence="2">
    <location>
        <begin position="700"/>
        <end position="722"/>
    </location>
</feature>
<evidence type="ECO:0000256" key="2">
    <source>
        <dbReference type="SAM" id="Phobius"/>
    </source>
</evidence>
<dbReference type="Pfam" id="PF10145">
    <property type="entry name" value="PhageMin_Tail"/>
    <property type="match status" value="1"/>
</dbReference>
<dbReference type="EMBL" id="CP039126">
    <property type="protein sequence ID" value="QMW81314.1"/>
    <property type="molecule type" value="Genomic_DNA"/>
</dbReference>
<proteinExistence type="predicted"/>
<evidence type="ECO:0000256" key="1">
    <source>
        <dbReference type="ARBA" id="ARBA00022612"/>
    </source>
</evidence>
<organism evidence="4 5">
    <name type="scientific">Blautia producta</name>
    <dbReference type="NCBI Taxonomy" id="33035"/>
    <lineage>
        <taxon>Bacteria</taxon>
        <taxon>Bacillati</taxon>
        <taxon>Bacillota</taxon>
        <taxon>Clostridia</taxon>
        <taxon>Lachnospirales</taxon>
        <taxon>Lachnospiraceae</taxon>
        <taxon>Blautia</taxon>
    </lineage>
</organism>
<feature type="transmembrane region" description="Helical" evidence="2">
    <location>
        <begin position="783"/>
        <end position="805"/>
    </location>
</feature>
<reference evidence="4 5" key="1">
    <citation type="submission" date="2019-04" db="EMBL/GenBank/DDBJ databases">
        <authorList>
            <person name="Schori C."/>
            <person name="Ahrens C."/>
        </authorList>
    </citation>
    <scope>NUCLEOTIDE SEQUENCE [LARGE SCALE GENOMIC DNA]</scope>
    <source>
        <strain evidence="4 5">DSM 2950</strain>
    </source>
</reference>
<feature type="transmembrane region" description="Helical" evidence="2">
    <location>
        <begin position="371"/>
        <end position="390"/>
    </location>
</feature>
<feature type="transmembrane region" description="Helical" evidence="2">
    <location>
        <begin position="674"/>
        <end position="694"/>
    </location>
</feature>
<feature type="transmembrane region" description="Helical" evidence="2">
    <location>
        <begin position="402"/>
        <end position="425"/>
    </location>
</feature>
<accession>A0A7G5N371</accession>
<feature type="transmembrane region" description="Helical" evidence="2">
    <location>
        <begin position="569"/>
        <end position="588"/>
    </location>
</feature>
<gene>
    <name evidence="4" type="ORF">E5259_05565</name>
</gene>
<evidence type="ECO:0000313" key="5">
    <source>
        <dbReference type="Proteomes" id="UP000515789"/>
    </source>
</evidence>
<feature type="transmembrane region" description="Helical" evidence="2">
    <location>
        <begin position="331"/>
        <end position="351"/>
    </location>
</feature>
<name>A0A7G5N371_9FIRM</name>
<feature type="transmembrane region" description="Helical" evidence="2">
    <location>
        <begin position="825"/>
        <end position="845"/>
    </location>
</feature>
<dbReference type="PANTHER" id="PTHR37813">
    <property type="entry name" value="FELS-2 PROPHAGE PROTEIN"/>
    <property type="match status" value="1"/>
</dbReference>
<dbReference type="InterPro" id="IPR010090">
    <property type="entry name" value="Phage_tape_meas"/>
</dbReference>
<feature type="transmembrane region" description="Helical" evidence="2">
    <location>
        <begin position="729"/>
        <end position="751"/>
    </location>
</feature>
<keyword evidence="2" id="KW-1133">Transmembrane helix</keyword>
<dbReference type="SUPFAM" id="SSF48371">
    <property type="entry name" value="ARM repeat"/>
    <property type="match status" value="1"/>
</dbReference>
<dbReference type="PANTHER" id="PTHR37813:SF1">
    <property type="entry name" value="FELS-2 PROPHAGE PROTEIN"/>
    <property type="match status" value="1"/>
</dbReference>
<dbReference type="NCBIfam" id="TIGR01760">
    <property type="entry name" value="tape_meas_TP901"/>
    <property type="match status" value="1"/>
</dbReference>
<feature type="transmembrane region" description="Helical" evidence="2">
    <location>
        <begin position="638"/>
        <end position="662"/>
    </location>
</feature>
<sequence>MSDIKKAFSTAQTSLDTLEKKFESASQKFEAASKKFAPISAAVAGVGAASGKMALDFEDSMANVNTLLDDPSHLEGYKNAVRRISDNTGLSLETMSAGMYQAISSLGDGGEETERIFTTMARSAKAGGAEVSDSVALISAGMKGYNDVSNETAQKISDLAFQTAKLGVTTFPEMAKSMQPLFPLANSLNLSYEELFGSMATLTGVTGNTAEVSTQLKAVFSNLMAPTTAMQGVIEKYGYSSGQAMLESEGLAGMLKIVQNETGGQADKMAELFSSTEAVTAMTALTGSQFDTFNDKLGQMSDAAGATNAAYEKLQTNGDKLRKAWNQVKNMGVLLGSTMIDMMVPAIMMITDKIDTFSEYFANADDSTKRFIVTVGAIVAAIAPALMLTGKLAGIGAALAKGFAMVSSPAGIVIALVAGLAAGFAHLMVTNEEFREHVIGIWQGIQAIIEPIISSIKEKCATLFSGISDGSALDGIEGKFSGVVSKIQPAVETIKGMVSSAVEFIKPMLPGIFDGFMQSVSNFVPALQSIFGTAKNIIGTIAEAFSGFFSGLTSGFKGGLTGAGGFQTGFMAILGLISPPLKMIILLFQNFGPQIQALAAIIGSSLVPVFTTLGTTIGGIASAILPAIQSAVANLMPVFVQIVNTVLQVTTTVLPVLVSLFNQLAPFLVQIAEIIGQLAAAIAPMIAQLVGSLLPVITNIITVVANIVTSLMPAAIAIINVIMSVIQTLVPIITNILSVVISVISGIISAISPVVSFIGTVIAAIMGVISPIVAFIADIIATIVQVVGTVIGAVTGVFSTVFSVVSGTWSSICDFTSKAFNTVGSIISVLTGVVGKVFNGIYSVVSSVMGNVREFIAGVFNGIQTAWNGLTSFVSGIFDGVSSAVADLVSTVKGFVNDVIGGINWALDVINMIPGVSIGYIPYLLHGTDDWSGGFARMNEGGRGELTYLPDGSKVIPHDVSMKYAKESARENRTGSGNIDLTGVLEGVTIQVINNTNVDGTPLRETMADYTIRKIGERQRGVRKARGA</sequence>
<keyword evidence="2" id="KW-0472">Membrane</keyword>
<dbReference type="AlphaFoldDB" id="A0A7G5N371"/>
<feature type="transmembrane region" description="Helical" evidence="2">
    <location>
        <begin position="757"/>
        <end position="776"/>
    </location>
</feature>
<feature type="transmembrane region" description="Helical" evidence="2">
    <location>
        <begin position="600"/>
        <end position="626"/>
    </location>
</feature>
<evidence type="ECO:0000313" key="4">
    <source>
        <dbReference type="EMBL" id="QMW81314.1"/>
    </source>
</evidence>
<dbReference type="Gene3D" id="1.20.120.20">
    <property type="entry name" value="Apolipoprotein"/>
    <property type="match status" value="1"/>
</dbReference>
<dbReference type="InterPro" id="IPR016024">
    <property type="entry name" value="ARM-type_fold"/>
</dbReference>